<dbReference type="Proteomes" id="UP000290809">
    <property type="component" value="Unassembled WGS sequence"/>
</dbReference>
<dbReference type="PANTHER" id="PTHR46785:SF1">
    <property type="entry name" value="VON WILLEBRAND FACTOR A DOMAIN-CONTAINING PROTEIN 3B"/>
    <property type="match status" value="1"/>
</dbReference>
<feature type="coiled-coil region" evidence="1">
    <location>
        <begin position="200"/>
        <end position="329"/>
    </location>
</feature>
<dbReference type="SUPFAM" id="SSF90257">
    <property type="entry name" value="Myosin rod fragments"/>
    <property type="match status" value="1"/>
</dbReference>
<keyword evidence="1" id="KW-0175">Coiled coil</keyword>
<comment type="caution">
    <text evidence="2">The sequence shown here is derived from an EMBL/GenBank/DDBJ whole genome shotgun (WGS) entry which is preliminary data.</text>
</comment>
<dbReference type="STRING" id="6184.A0A430PZB6"/>
<sequence>MSFETDLQIQQFHAYCINTHIPLYSPSCWDVEQFQQTIRVNKVECGGPPKGWGQHEDCVLIFEELEEARSLLQRIEEVLHDVDRIPDEVLKGIYLIDTSTSMLSCIKFVKEKLLQLIYEQLKFKNRLNFISFNSNVNAWHNHLQSTTECNLKTRTLVQNKLNTVQQELDTLIHRADDEAESVVKLQTQVTRLTSELTQTKTKYEKEFNEKTEEFDELKRRLNNRINELTESYELERGRVISLERTKNQLANQCQEIQSQLDNLFAECTEHVQTIKSLESQKTELESVLEETQTEESNLRTKCGLLQRDLIQIRAVKSELEERLTVLEKENKQNT</sequence>
<dbReference type="Gene3D" id="1.20.5.340">
    <property type="match status" value="1"/>
</dbReference>
<organism evidence="2 3">
    <name type="scientific">Schistosoma bovis</name>
    <name type="common">Blood fluke</name>
    <dbReference type="NCBI Taxonomy" id="6184"/>
    <lineage>
        <taxon>Eukaryota</taxon>
        <taxon>Metazoa</taxon>
        <taxon>Spiralia</taxon>
        <taxon>Lophotrochozoa</taxon>
        <taxon>Platyhelminthes</taxon>
        <taxon>Trematoda</taxon>
        <taxon>Digenea</taxon>
        <taxon>Strigeidida</taxon>
        <taxon>Schistosomatoidea</taxon>
        <taxon>Schistosomatidae</taxon>
        <taxon>Schistosoma</taxon>
    </lineage>
</organism>
<feature type="non-terminal residue" evidence="2">
    <location>
        <position position="334"/>
    </location>
</feature>
<keyword evidence="3" id="KW-1185">Reference proteome</keyword>
<name>A0A430PZB6_SCHBO</name>
<protein>
    <submittedName>
        <fullName evidence="2">Uncharacterized protein</fullName>
    </submittedName>
</protein>
<evidence type="ECO:0000313" key="2">
    <source>
        <dbReference type="EMBL" id="RTG80792.1"/>
    </source>
</evidence>
<proteinExistence type="predicted"/>
<reference evidence="2 3" key="1">
    <citation type="journal article" date="2019" name="PLoS Pathog.">
        <title>Genome sequence of the bovine parasite Schistosoma bovis Tanzania.</title>
        <authorList>
            <person name="Oey H."/>
            <person name="Zakrzewski M."/>
            <person name="Gobert G."/>
            <person name="Gravermann K."/>
            <person name="Stoye J."/>
            <person name="Jones M."/>
            <person name="Mcmanus D."/>
            <person name="Krause L."/>
        </authorList>
    </citation>
    <scope>NUCLEOTIDE SEQUENCE [LARGE SCALE GENOMIC DNA]</scope>
    <source>
        <strain evidence="2 3">TAN1997</strain>
    </source>
</reference>
<gene>
    <name evidence="2" type="ORF">DC041_0013137</name>
</gene>
<dbReference type="PANTHER" id="PTHR46785">
    <property type="entry name" value="VON WILLEBRAND FACTOR A DOMAIN-CONTAINING PROTEIN 3B"/>
    <property type="match status" value="1"/>
</dbReference>
<dbReference type="EMBL" id="QMKO01003856">
    <property type="protein sequence ID" value="RTG80792.1"/>
    <property type="molecule type" value="Genomic_DNA"/>
</dbReference>
<dbReference type="AlphaFoldDB" id="A0A430PZB6"/>
<evidence type="ECO:0000313" key="3">
    <source>
        <dbReference type="Proteomes" id="UP000290809"/>
    </source>
</evidence>
<accession>A0A430PZB6</accession>
<evidence type="ECO:0000256" key="1">
    <source>
        <dbReference type="SAM" id="Coils"/>
    </source>
</evidence>